<evidence type="ECO:0000313" key="2">
    <source>
        <dbReference type="Proteomes" id="UP000094444"/>
    </source>
</evidence>
<evidence type="ECO:0000313" key="1">
    <source>
        <dbReference type="EMBL" id="POS73097.1"/>
    </source>
</evidence>
<proteinExistence type="predicted"/>
<dbReference type="AlphaFoldDB" id="A0A2P5HS89"/>
<comment type="caution">
    <text evidence="1">The sequence shown here is derived from an EMBL/GenBank/DDBJ whole genome shotgun (WGS) entry which is preliminary data.</text>
</comment>
<dbReference type="OrthoDB" id="5234105at2759"/>
<accession>A0A2P5HS89</accession>
<dbReference type="Proteomes" id="UP000094444">
    <property type="component" value="Unassembled WGS sequence"/>
</dbReference>
<sequence>MIVGEVSQTELHSYLDLRNIDRVQASRSTAQNMRSLCLTSKRVESIARPLLFRTITVSSPAQLLLLYVALQENTQLGLHIRQIGLEILLKNVEPNDLMPLPSGAGKLLSTGWEKPARELSREENVAYYCDHLLSSAYFEVLHRAPNTHRLVLRIQGVQFCYAGERERQLTFAYEPFFRKVQRVRTSGSVFLPRLKTLQVLGDPEQPGKMVLYDICAPLFRNTTLETIKISQVVGLFDDLSGPGCNIWKRHESGLSSPSSLVSPLLTSASDSAFKTVKVAEIRDFLCIDREFRGFGDLLPNLESLKLSLMMDDFYNCSGPDGTCKRGQNRFEDIQACLKKMKNLKTLSLELSHSCKIIDMTKLPARGLNLASLVNLETVRMPLLILAGGDEDTTIGESIKSRLAGSLPRYLKRLTVTVEVSCLARWHGDGTTKVYRPTSTPTSTLLDFMEAILSLGAGSFPHLEEVVCCYSMKGYRRREELEIADTGSTDLEEAGLFDLEDDGFQRFKELRRSVRLQGVRLGVAYEQLCAHIQSRDTSVWA</sequence>
<dbReference type="InParanoid" id="A0A2P5HS89"/>
<reference evidence="1" key="1">
    <citation type="submission" date="2017-09" db="EMBL/GenBank/DDBJ databases">
        <title>Polyketide synthases of a Diaporthe helianthi virulent isolate.</title>
        <authorList>
            <person name="Baroncelli R."/>
        </authorList>
    </citation>
    <scope>NUCLEOTIDE SEQUENCE [LARGE SCALE GENOMIC DNA]</scope>
    <source>
        <strain evidence="1">7/96</strain>
    </source>
</reference>
<dbReference type="EMBL" id="MAVT02000862">
    <property type="protein sequence ID" value="POS73097.1"/>
    <property type="molecule type" value="Genomic_DNA"/>
</dbReference>
<gene>
    <name evidence="1" type="ORF">DHEL01_v208503</name>
</gene>
<keyword evidence="2" id="KW-1185">Reference proteome</keyword>
<organism evidence="1 2">
    <name type="scientific">Diaporthe helianthi</name>
    <dbReference type="NCBI Taxonomy" id="158607"/>
    <lineage>
        <taxon>Eukaryota</taxon>
        <taxon>Fungi</taxon>
        <taxon>Dikarya</taxon>
        <taxon>Ascomycota</taxon>
        <taxon>Pezizomycotina</taxon>
        <taxon>Sordariomycetes</taxon>
        <taxon>Sordariomycetidae</taxon>
        <taxon>Diaporthales</taxon>
        <taxon>Diaporthaceae</taxon>
        <taxon>Diaporthe</taxon>
    </lineage>
</organism>
<name>A0A2P5HS89_DIAHE</name>
<protein>
    <submittedName>
        <fullName evidence="1">Uncharacterized protein</fullName>
    </submittedName>
</protein>